<feature type="chain" id="PRO_5041235358" evidence="1">
    <location>
        <begin position="18"/>
        <end position="228"/>
    </location>
</feature>
<dbReference type="AlphaFoldDB" id="A0AA43TTE1"/>
<dbReference type="EMBL" id="JAPUFD010000012">
    <property type="protein sequence ID" value="MDI1490831.1"/>
    <property type="molecule type" value="Genomic_DNA"/>
</dbReference>
<evidence type="ECO:0000313" key="3">
    <source>
        <dbReference type="Proteomes" id="UP001161017"/>
    </source>
</evidence>
<proteinExistence type="predicted"/>
<feature type="signal peptide" evidence="1">
    <location>
        <begin position="1"/>
        <end position="17"/>
    </location>
</feature>
<name>A0AA43TTE1_9LECA</name>
<accession>A0AA43TTE1</accession>
<organism evidence="2 3">
    <name type="scientific">Ramalina farinacea</name>
    <dbReference type="NCBI Taxonomy" id="258253"/>
    <lineage>
        <taxon>Eukaryota</taxon>
        <taxon>Fungi</taxon>
        <taxon>Dikarya</taxon>
        <taxon>Ascomycota</taxon>
        <taxon>Pezizomycotina</taxon>
        <taxon>Lecanoromycetes</taxon>
        <taxon>OSLEUM clade</taxon>
        <taxon>Lecanoromycetidae</taxon>
        <taxon>Lecanorales</taxon>
        <taxon>Lecanorineae</taxon>
        <taxon>Ramalinaceae</taxon>
        <taxon>Ramalina</taxon>
    </lineage>
</organism>
<comment type="caution">
    <text evidence="2">The sequence shown here is derived from an EMBL/GenBank/DDBJ whole genome shotgun (WGS) entry which is preliminary data.</text>
</comment>
<dbReference type="Pfam" id="PF13668">
    <property type="entry name" value="Ferritin_2"/>
    <property type="match status" value="1"/>
</dbReference>
<keyword evidence="3" id="KW-1185">Reference proteome</keyword>
<sequence length="228" mass="24685">MNIFWTLTACCAAIASAVPLSNNRLPILSRSTHYKETDLLNFILSLEQFQDAFYRQGLANFTQAQFAQAGFDADFYSNLTELASQEHTHVTSLTSTLRQLNATPVAECEYNFNVTNPSIFVVPASLLEAVSVSSDIGLEVTFVTYGQNIKVNSDSEPLYAAFLTLSDPVFAPTTRLPNNGGFNTTVPAAPEGYAPINGPTYVVLSSCNTTLTDDTIVAGPATIEIHLK</sequence>
<reference evidence="2" key="1">
    <citation type="journal article" date="2023" name="Genome Biol. Evol.">
        <title>First Whole Genome Sequence and Flow Cytometry Genome Size Data for the Lichen-Forming Fungus Ramalina farinacea (Ascomycota).</title>
        <authorList>
            <person name="Llewellyn T."/>
            <person name="Mian S."/>
            <person name="Hill R."/>
            <person name="Leitch I.J."/>
            <person name="Gaya E."/>
        </authorList>
    </citation>
    <scope>NUCLEOTIDE SEQUENCE</scope>
    <source>
        <strain evidence="2">LIQ254RAFAR</strain>
    </source>
</reference>
<evidence type="ECO:0000313" key="2">
    <source>
        <dbReference type="EMBL" id="MDI1490831.1"/>
    </source>
</evidence>
<protein>
    <submittedName>
        <fullName evidence="2">Uncharacterized protein</fullName>
    </submittedName>
</protein>
<keyword evidence="1" id="KW-0732">Signal</keyword>
<dbReference type="Proteomes" id="UP001161017">
    <property type="component" value="Unassembled WGS sequence"/>
</dbReference>
<evidence type="ECO:0000256" key="1">
    <source>
        <dbReference type="SAM" id="SignalP"/>
    </source>
</evidence>
<gene>
    <name evidence="2" type="ORF">OHK93_002036</name>
</gene>